<dbReference type="InterPro" id="IPR030678">
    <property type="entry name" value="Peptide/Ni-bd"/>
</dbReference>
<keyword evidence="8" id="KW-1185">Reference proteome</keyword>
<evidence type="ECO:0000256" key="1">
    <source>
        <dbReference type="ARBA" id="ARBA00004196"/>
    </source>
</evidence>
<sequence length="535" mass="57223">MKTSAERLAVLGCAGIVAVAVAGCGSVTDAVKGDGDKAITLGTTSVTNALDPAVAYDAGSWLLLRNTFQSLLSYPAASSAPTPDAAQSCEFTSGDATRYHCTLRTGLKFSNGHALTAADVVYSIQRTLKINDPNGPAGLLSSIKTVEAVNDTEVLFHLAQPDATLPAKLAGPAGAIVDQEVFPLDKALANDKLVGSGPYKIDSIEATPKNGPAKVMLSPNDKYIGDARLRNKKFVVRYFDKPTDLKAALDSGEVDLADNSLEPNTAAQVLSDQQGGKTDLHVVEGDSNDTRYLVFNTKDATAGNVAVRQAAAQLIDRKALARDVFARTVQPLYSMVPAGVTGHNTAFFDRYGDQDTAKAKAILTAAKVPTPVKLSLTWSRSRAEGAESEALKKQLEAGGLFQVTIQHEPDWDAFKKGWTEGKYQMYTIGWFADYPDPDNYVAPLIVDGGAYHHGWDDPRISQKLVPDTLKQTDRAAATAVYGQVQSIVAENAPLIPLFQNKAFFTSRSDITGVESTVDTTGFFRFWEIGRAAKGK</sequence>
<organism evidence="7 8">
    <name type="scientific">Kitasatospora misakiensis</name>
    <dbReference type="NCBI Taxonomy" id="67330"/>
    <lineage>
        <taxon>Bacteria</taxon>
        <taxon>Bacillati</taxon>
        <taxon>Actinomycetota</taxon>
        <taxon>Actinomycetes</taxon>
        <taxon>Kitasatosporales</taxon>
        <taxon>Streptomycetaceae</taxon>
        <taxon>Kitasatospora</taxon>
    </lineage>
</organism>
<dbReference type="PANTHER" id="PTHR30290">
    <property type="entry name" value="PERIPLASMIC BINDING COMPONENT OF ABC TRANSPORTER"/>
    <property type="match status" value="1"/>
</dbReference>
<dbReference type="RefSeq" id="WP_380224411.1">
    <property type="nucleotide sequence ID" value="NZ_JBHSOF010000006.1"/>
</dbReference>
<evidence type="ECO:0000256" key="2">
    <source>
        <dbReference type="ARBA" id="ARBA00005695"/>
    </source>
</evidence>
<feature type="domain" description="Solute-binding protein family 5" evidence="6">
    <location>
        <begin position="81"/>
        <end position="444"/>
    </location>
</feature>
<comment type="subcellular location">
    <subcellularLocation>
        <location evidence="1">Cell envelope</location>
    </subcellularLocation>
</comment>
<comment type="caution">
    <text evidence="7">The sequence shown here is derived from an EMBL/GenBank/DDBJ whole genome shotgun (WGS) entry which is preliminary data.</text>
</comment>
<dbReference type="PANTHER" id="PTHR30290:SF10">
    <property type="entry name" value="PERIPLASMIC OLIGOPEPTIDE-BINDING PROTEIN-RELATED"/>
    <property type="match status" value="1"/>
</dbReference>
<evidence type="ECO:0000259" key="6">
    <source>
        <dbReference type="Pfam" id="PF00496"/>
    </source>
</evidence>
<evidence type="ECO:0000256" key="4">
    <source>
        <dbReference type="ARBA" id="ARBA00022729"/>
    </source>
</evidence>
<proteinExistence type="inferred from homology"/>
<protein>
    <submittedName>
        <fullName evidence="7">ABC transporter substrate-binding protein</fullName>
    </submittedName>
</protein>
<accession>A0ABW0WWZ2</accession>
<dbReference type="InterPro" id="IPR039424">
    <property type="entry name" value="SBP_5"/>
</dbReference>
<evidence type="ECO:0000256" key="3">
    <source>
        <dbReference type="ARBA" id="ARBA00022448"/>
    </source>
</evidence>
<evidence type="ECO:0000313" key="7">
    <source>
        <dbReference type="EMBL" id="MFC5662787.1"/>
    </source>
</evidence>
<dbReference type="Gene3D" id="3.40.190.10">
    <property type="entry name" value="Periplasmic binding protein-like II"/>
    <property type="match status" value="1"/>
</dbReference>
<gene>
    <name evidence="7" type="ORF">ACFP3U_07285</name>
</gene>
<dbReference type="Gene3D" id="3.10.105.10">
    <property type="entry name" value="Dipeptide-binding Protein, Domain 3"/>
    <property type="match status" value="1"/>
</dbReference>
<keyword evidence="4 5" id="KW-0732">Signal</keyword>
<feature type="chain" id="PRO_5047421878" evidence="5">
    <location>
        <begin position="23"/>
        <end position="535"/>
    </location>
</feature>
<evidence type="ECO:0000256" key="5">
    <source>
        <dbReference type="SAM" id="SignalP"/>
    </source>
</evidence>
<reference evidence="8" key="1">
    <citation type="journal article" date="2019" name="Int. J. Syst. Evol. Microbiol.">
        <title>The Global Catalogue of Microorganisms (GCM) 10K type strain sequencing project: providing services to taxonomists for standard genome sequencing and annotation.</title>
        <authorList>
            <consortium name="The Broad Institute Genomics Platform"/>
            <consortium name="The Broad Institute Genome Sequencing Center for Infectious Disease"/>
            <person name="Wu L."/>
            <person name="Ma J."/>
        </authorList>
    </citation>
    <scope>NUCLEOTIDE SEQUENCE [LARGE SCALE GENOMIC DNA]</scope>
    <source>
        <strain evidence="8">CGMCC 4.1437</strain>
    </source>
</reference>
<dbReference type="PIRSF" id="PIRSF002741">
    <property type="entry name" value="MppA"/>
    <property type="match status" value="1"/>
</dbReference>
<comment type="similarity">
    <text evidence="2">Belongs to the bacterial solute-binding protein 5 family.</text>
</comment>
<dbReference type="SUPFAM" id="SSF53850">
    <property type="entry name" value="Periplasmic binding protein-like II"/>
    <property type="match status" value="1"/>
</dbReference>
<dbReference type="Proteomes" id="UP001595975">
    <property type="component" value="Unassembled WGS sequence"/>
</dbReference>
<dbReference type="InterPro" id="IPR000914">
    <property type="entry name" value="SBP_5_dom"/>
</dbReference>
<evidence type="ECO:0000313" key="8">
    <source>
        <dbReference type="Proteomes" id="UP001595975"/>
    </source>
</evidence>
<name>A0ABW0WWZ2_9ACTN</name>
<dbReference type="PROSITE" id="PS51257">
    <property type="entry name" value="PROKAR_LIPOPROTEIN"/>
    <property type="match status" value="1"/>
</dbReference>
<feature type="signal peptide" evidence="5">
    <location>
        <begin position="1"/>
        <end position="22"/>
    </location>
</feature>
<keyword evidence="3" id="KW-0813">Transport</keyword>
<dbReference type="EMBL" id="JBHSOF010000006">
    <property type="protein sequence ID" value="MFC5662787.1"/>
    <property type="molecule type" value="Genomic_DNA"/>
</dbReference>
<dbReference type="Pfam" id="PF00496">
    <property type="entry name" value="SBP_bac_5"/>
    <property type="match status" value="1"/>
</dbReference>